<protein>
    <submittedName>
        <fullName evidence="2">Uncharacterized protein</fullName>
    </submittedName>
</protein>
<feature type="compositionally biased region" description="Polar residues" evidence="1">
    <location>
        <begin position="10"/>
        <end position="20"/>
    </location>
</feature>
<reference evidence="3" key="1">
    <citation type="submission" date="2016-10" db="EMBL/GenBank/DDBJ databases">
        <authorList>
            <person name="Varghese N."/>
            <person name="Submissions S."/>
        </authorList>
    </citation>
    <scope>NUCLEOTIDE SEQUENCE [LARGE SCALE GENOMIC DNA]</scope>
    <source>
        <strain evidence="3">SP</strain>
    </source>
</reference>
<name>A0A1H3ULN5_9BACI</name>
<sequence>MRKKKGQRNAALTNNQTPNESLPDVKEEYRRSNHNRPKTGPGSKG</sequence>
<dbReference type="Proteomes" id="UP000198935">
    <property type="component" value="Unassembled WGS sequence"/>
</dbReference>
<evidence type="ECO:0000313" key="3">
    <source>
        <dbReference type="Proteomes" id="UP000198935"/>
    </source>
</evidence>
<accession>A0A1H3ULN5</accession>
<proteinExistence type="predicted"/>
<gene>
    <name evidence="2" type="ORF">SAMN05421736_12315</name>
</gene>
<dbReference type="STRING" id="1503961.SAMN05421736_12315"/>
<evidence type="ECO:0000313" key="2">
    <source>
        <dbReference type="EMBL" id="SDZ63267.1"/>
    </source>
</evidence>
<keyword evidence="3" id="KW-1185">Reference proteome</keyword>
<feature type="region of interest" description="Disordered" evidence="1">
    <location>
        <begin position="1"/>
        <end position="45"/>
    </location>
</feature>
<dbReference type="AlphaFoldDB" id="A0A1H3ULN5"/>
<evidence type="ECO:0000256" key="1">
    <source>
        <dbReference type="SAM" id="MobiDB-lite"/>
    </source>
</evidence>
<dbReference type="EMBL" id="FNPI01000023">
    <property type="protein sequence ID" value="SDZ63267.1"/>
    <property type="molecule type" value="Genomic_DNA"/>
</dbReference>
<organism evidence="2 3">
    <name type="scientific">Evansella caseinilytica</name>
    <dbReference type="NCBI Taxonomy" id="1503961"/>
    <lineage>
        <taxon>Bacteria</taxon>
        <taxon>Bacillati</taxon>
        <taxon>Bacillota</taxon>
        <taxon>Bacilli</taxon>
        <taxon>Bacillales</taxon>
        <taxon>Bacillaceae</taxon>
        <taxon>Evansella</taxon>
    </lineage>
</organism>